<reference evidence="3" key="1">
    <citation type="submission" date="2013-10" db="EMBL/GenBank/DDBJ databases">
        <title>Genomic analysis of the causative agents of coccidiosis in chickens.</title>
        <authorList>
            <person name="Reid A.J."/>
            <person name="Blake D."/>
            <person name="Billington K."/>
            <person name="Browne H."/>
            <person name="Dunn M."/>
            <person name="Hung S."/>
            <person name="Kawahara F."/>
            <person name="Miranda-Saavedra D."/>
            <person name="Mourier T."/>
            <person name="Nagra H."/>
            <person name="Otto T.D."/>
            <person name="Rawlings N."/>
            <person name="Sanchez A."/>
            <person name="Sanders M."/>
            <person name="Subramaniam C."/>
            <person name="Tay Y."/>
            <person name="Dear P."/>
            <person name="Doerig C."/>
            <person name="Gruber A."/>
            <person name="Parkinson J."/>
            <person name="Shirley M."/>
            <person name="Wan K.L."/>
            <person name="Berriman M."/>
            <person name="Tomley F."/>
            <person name="Pain A."/>
        </authorList>
    </citation>
    <scope>NUCLEOTIDE SEQUENCE [LARGE SCALE GENOMIC DNA]</scope>
    <source>
        <strain evidence="3">Weybridge</strain>
    </source>
</reference>
<feature type="region of interest" description="Disordered" evidence="2">
    <location>
        <begin position="1"/>
        <end position="97"/>
    </location>
</feature>
<keyword evidence="1" id="KW-0175">Coiled coil</keyword>
<name>U6MG22_EIMMA</name>
<feature type="region of interest" description="Disordered" evidence="2">
    <location>
        <begin position="448"/>
        <end position="485"/>
    </location>
</feature>
<evidence type="ECO:0000313" key="3">
    <source>
        <dbReference type="EMBL" id="CDJ60580.1"/>
    </source>
</evidence>
<dbReference type="AlphaFoldDB" id="U6MG22"/>
<dbReference type="OrthoDB" id="341115at2759"/>
<dbReference type="Proteomes" id="UP000030763">
    <property type="component" value="Unassembled WGS sequence"/>
</dbReference>
<proteinExistence type="predicted"/>
<gene>
    <name evidence="3" type="ORF">EMWEY_00032230</name>
</gene>
<evidence type="ECO:0000256" key="2">
    <source>
        <dbReference type="SAM" id="MobiDB-lite"/>
    </source>
</evidence>
<feature type="compositionally biased region" description="Polar residues" evidence="2">
    <location>
        <begin position="7"/>
        <end position="27"/>
    </location>
</feature>
<protein>
    <submittedName>
        <fullName evidence="3">Uncharacterized protein</fullName>
    </submittedName>
</protein>
<dbReference type="GeneID" id="25337209"/>
<reference evidence="3" key="2">
    <citation type="submission" date="2013-10" db="EMBL/GenBank/DDBJ databases">
        <authorList>
            <person name="Aslett M."/>
        </authorList>
    </citation>
    <scope>NUCLEOTIDE SEQUENCE [LARGE SCALE GENOMIC DNA]</scope>
    <source>
        <strain evidence="3">Weybridge</strain>
    </source>
</reference>
<dbReference type="VEuPathDB" id="ToxoDB:EMWEY_00032230"/>
<dbReference type="RefSeq" id="XP_013337230.1">
    <property type="nucleotide sequence ID" value="XM_013481776.1"/>
</dbReference>
<feature type="coiled-coil region" evidence="1">
    <location>
        <begin position="238"/>
        <end position="272"/>
    </location>
</feature>
<feature type="region of interest" description="Disordered" evidence="2">
    <location>
        <begin position="287"/>
        <end position="309"/>
    </location>
</feature>
<evidence type="ECO:0000256" key="1">
    <source>
        <dbReference type="SAM" id="Coils"/>
    </source>
</evidence>
<keyword evidence="4" id="KW-1185">Reference proteome</keyword>
<evidence type="ECO:0000313" key="4">
    <source>
        <dbReference type="Proteomes" id="UP000030763"/>
    </source>
</evidence>
<organism evidence="3 4">
    <name type="scientific">Eimeria maxima</name>
    <name type="common">Coccidian parasite</name>
    <dbReference type="NCBI Taxonomy" id="5804"/>
    <lineage>
        <taxon>Eukaryota</taxon>
        <taxon>Sar</taxon>
        <taxon>Alveolata</taxon>
        <taxon>Apicomplexa</taxon>
        <taxon>Conoidasida</taxon>
        <taxon>Coccidia</taxon>
        <taxon>Eucoccidiorida</taxon>
        <taxon>Eimeriorina</taxon>
        <taxon>Eimeriidae</taxon>
        <taxon>Eimeria</taxon>
    </lineage>
</organism>
<dbReference type="EMBL" id="HG721882">
    <property type="protein sequence ID" value="CDJ60580.1"/>
    <property type="molecule type" value="Genomic_DNA"/>
</dbReference>
<dbReference type="OMA" id="YAPHYFR"/>
<accession>U6MG22</accession>
<feature type="coiled-coil region" evidence="1">
    <location>
        <begin position="118"/>
        <end position="188"/>
    </location>
</feature>
<sequence>MGRDSPRPSSSKRASQNLETPPRTSSALKHRASGVKSNTRGGPLESNGEGSDSVDGSRRGGSLGRGDTTGEPKKLASSVDGDGDAVSPTDNPAEPKKRVVRLTLTEAAEEIKRLRHFERRMNVEIKQYEEDAKNYKEQISRLKQQVVDNERAHQEEMAARTSAYESEIKRLKTQLQNTSDELHLLQETSLPLAEARKLTFKALPLYKLLENAVGTDHAVFRATHGFACGVQSYTDSHLRLLRQEQLILLAENERLQAQIQEMQHETENKRRDRLLQQEAIVAGKLDGNLPSQESYERPIESGASRSMSKGFHKEATESHGLMKAQSLHSTSNKQAEMELAKTNLRSVCSTLKIGETRLLSYAFSRLYSHCVAESVVRTMEKAINKTNVEFRKETIVTGCALVTSFVRTSEKAKVLRAFWILILSARMQNHAKEIQALKEQLKRAQEQEAASAGRKYSAAPCHSSAIRPSAGPERGDPTAAIGLPPSQGGGIPLPVAYAPHYFRNLPSAQRRRNVYFTATPPRVQEQFIPSTIQRARDMALSEETLYRPISLAEGWKGTGTNGLGIGMEPVGTVIGSHATSQGSKLEAAKGSLKGALGLPQTTPSSQPLTAAERNNAYMEQLLRSSEERTKLQ</sequence>